<dbReference type="EMBL" id="JAMZIH010008884">
    <property type="protein sequence ID" value="KAJ1671170.1"/>
    <property type="molecule type" value="Genomic_DNA"/>
</dbReference>
<dbReference type="Proteomes" id="UP001145114">
    <property type="component" value="Unassembled WGS sequence"/>
</dbReference>
<sequence length="109" mass="11589">MAEDPMADFLARERQALGKDAELFQNPSDFDSFSSPPPATTSEPNYTGAGASASPLAEDQSQQASGLGFNEHEMSMQSFNALSSAGSPTSSHQQYSHFSPSISDKQTPN</sequence>
<keyword evidence="2" id="KW-1185">Reference proteome</keyword>
<comment type="caution">
    <text evidence="1">The sequence shown here is derived from an EMBL/GenBank/DDBJ whole genome shotgun (WGS) entry which is preliminary data.</text>
</comment>
<reference evidence="1" key="1">
    <citation type="submission" date="2022-06" db="EMBL/GenBank/DDBJ databases">
        <title>Phylogenomic reconstructions and comparative analyses of Kickxellomycotina fungi.</title>
        <authorList>
            <person name="Reynolds N.K."/>
            <person name="Stajich J.E."/>
            <person name="Barry K."/>
            <person name="Grigoriev I.V."/>
            <person name="Crous P."/>
            <person name="Smith M.E."/>
        </authorList>
    </citation>
    <scope>NUCLEOTIDE SEQUENCE</scope>
    <source>
        <strain evidence="1">RSA 2271</strain>
    </source>
</reference>
<protein>
    <submittedName>
        <fullName evidence="1">Uncharacterized protein</fullName>
    </submittedName>
</protein>
<proteinExistence type="predicted"/>
<accession>A0ACC1HAR5</accession>
<organism evidence="1 2">
    <name type="scientific">Spiromyces aspiralis</name>
    <dbReference type="NCBI Taxonomy" id="68401"/>
    <lineage>
        <taxon>Eukaryota</taxon>
        <taxon>Fungi</taxon>
        <taxon>Fungi incertae sedis</taxon>
        <taxon>Zoopagomycota</taxon>
        <taxon>Kickxellomycotina</taxon>
        <taxon>Kickxellomycetes</taxon>
        <taxon>Kickxellales</taxon>
        <taxon>Kickxellaceae</taxon>
        <taxon>Spiromyces</taxon>
    </lineage>
</organism>
<name>A0ACC1HAR5_9FUNG</name>
<gene>
    <name evidence="1" type="ORF">EV182_007786</name>
</gene>
<evidence type="ECO:0000313" key="1">
    <source>
        <dbReference type="EMBL" id="KAJ1671170.1"/>
    </source>
</evidence>
<evidence type="ECO:0000313" key="2">
    <source>
        <dbReference type="Proteomes" id="UP001145114"/>
    </source>
</evidence>
<feature type="non-terminal residue" evidence="1">
    <location>
        <position position="109"/>
    </location>
</feature>